<proteinExistence type="predicted"/>
<comment type="caution">
    <text evidence="1">The sequence shown here is derived from an EMBL/GenBank/DDBJ whole genome shotgun (WGS) entry which is preliminary data.</text>
</comment>
<dbReference type="AlphaFoldDB" id="A0A368U904"/>
<sequence>MKNISLAQQYPDASNELIELHCFGIKIQNNAITSDLHEAHLPDASEAYEAAMDAIESLVLAHHCAGIDVTDPAYLEGIETAVESLANNID</sequence>
<dbReference type="RefSeq" id="WP_114485007.1">
    <property type="nucleotide sequence ID" value="NZ_CBCSHM010000005.1"/>
</dbReference>
<evidence type="ECO:0000313" key="1">
    <source>
        <dbReference type="EMBL" id="RCV93679.1"/>
    </source>
</evidence>
<reference evidence="1 2" key="1">
    <citation type="submission" date="2018-07" db="EMBL/GenBank/DDBJ databases">
        <title>Halomonas rutogse sp. nov., isolated from Lake TangqianCo on Tibetan Plateau.</title>
        <authorList>
            <person name="Lu H."/>
            <person name="Xing P."/>
            <person name="Wu Q."/>
        </authorList>
    </citation>
    <scope>NUCLEOTIDE SEQUENCE [LARGE SCALE GENOMIC DNA]</scope>
    <source>
        <strain evidence="1 2">TQ8S</strain>
    </source>
</reference>
<organism evidence="1 2">
    <name type="scientific">Vreelandella rituensis</name>
    <dbReference type="NCBI Taxonomy" id="2282306"/>
    <lineage>
        <taxon>Bacteria</taxon>
        <taxon>Pseudomonadati</taxon>
        <taxon>Pseudomonadota</taxon>
        <taxon>Gammaproteobacteria</taxon>
        <taxon>Oceanospirillales</taxon>
        <taxon>Halomonadaceae</taxon>
        <taxon>Vreelandella</taxon>
    </lineage>
</organism>
<accession>A0A368U904</accession>
<gene>
    <name evidence="1" type="ORF">DU506_00550</name>
</gene>
<evidence type="ECO:0000313" key="2">
    <source>
        <dbReference type="Proteomes" id="UP000253204"/>
    </source>
</evidence>
<protein>
    <submittedName>
        <fullName evidence="1">Uncharacterized protein</fullName>
    </submittedName>
</protein>
<name>A0A368U904_9GAMM</name>
<dbReference type="Proteomes" id="UP000253204">
    <property type="component" value="Unassembled WGS sequence"/>
</dbReference>
<keyword evidence="2" id="KW-1185">Reference proteome</keyword>
<dbReference type="OrthoDB" id="9035758at2"/>
<dbReference type="EMBL" id="QPIJ01000001">
    <property type="protein sequence ID" value="RCV93679.1"/>
    <property type="molecule type" value="Genomic_DNA"/>
</dbReference>